<evidence type="ECO:0000256" key="1">
    <source>
        <dbReference type="ARBA" id="ARBA00001936"/>
    </source>
</evidence>
<accession>A0A2U2XEQ9</accession>
<gene>
    <name evidence="8" type="ORF">DIT68_03285</name>
</gene>
<keyword evidence="9" id="KW-1185">Reference proteome</keyword>
<evidence type="ECO:0000259" key="7">
    <source>
        <dbReference type="PROSITE" id="PS51462"/>
    </source>
</evidence>
<dbReference type="PANTHER" id="PTHR12992">
    <property type="entry name" value="NUDIX HYDROLASE"/>
    <property type="match status" value="1"/>
</dbReference>
<dbReference type="InterPro" id="IPR015797">
    <property type="entry name" value="NUDIX_hydrolase-like_dom_sf"/>
</dbReference>
<proteinExistence type="predicted"/>
<dbReference type="Pfam" id="PF00293">
    <property type="entry name" value="NUDIX"/>
    <property type="match status" value="1"/>
</dbReference>
<dbReference type="EMBL" id="QFRJ01000002">
    <property type="protein sequence ID" value="PWH86275.1"/>
    <property type="molecule type" value="Genomic_DNA"/>
</dbReference>
<dbReference type="GO" id="GO:0046872">
    <property type="term" value="F:metal ion binding"/>
    <property type="evidence" value="ECO:0007669"/>
    <property type="project" value="UniProtKB-KW"/>
</dbReference>
<evidence type="ECO:0000256" key="4">
    <source>
        <dbReference type="ARBA" id="ARBA00022801"/>
    </source>
</evidence>
<sequence>MKISIEEIRKQLTLTLPGEEAHLPMSPMGRGRSSEAIKKSQNYRVSAVALILYENQNELKGILTQRSPYRGMHSGEICFPGGKMEDFDHDLKQTAIREATEEIGLKHEHFELLGELTPVFIPVSNFSIQPYVFHYKEQPIFVKNIREVAEIFSFPIHQLFDESIIKKKSLKLSDNRILDNIPYFDINNKVVWGATALILHEFKKMFSC</sequence>
<dbReference type="RefSeq" id="WP_109358386.1">
    <property type="nucleotide sequence ID" value="NZ_QFRJ01000002.1"/>
</dbReference>
<dbReference type="Gene3D" id="3.90.79.10">
    <property type="entry name" value="Nucleoside Triphosphate Pyrophosphohydrolase"/>
    <property type="match status" value="1"/>
</dbReference>
<dbReference type="PANTHER" id="PTHR12992:SF11">
    <property type="entry name" value="MITOCHONDRIAL COENZYME A DIPHOSPHATASE NUDT8"/>
    <property type="match status" value="1"/>
</dbReference>
<evidence type="ECO:0000256" key="2">
    <source>
        <dbReference type="ARBA" id="ARBA00001946"/>
    </source>
</evidence>
<evidence type="ECO:0000256" key="6">
    <source>
        <dbReference type="ARBA" id="ARBA00023211"/>
    </source>
</evidence>
<dbReference type="InterPro" id="IPR000086">
    <property type="entry name" value="NUDIX_hydrolase_dom"/>
</dbReference>
<keyword evidence="3" id="KW-0479">Metal-binding</keyword>
<comment type="caution">
    <text evidence="8">The sequence shown here is derived from an EMBL/GenBank/DDBJ whole genome shotgun (WGS) entry which is preliminary data.</text>
</comment>
<organism evidence="8 9">
    <name type="scientific">Brumimicrobium oceani</name>
    <dbReference type="NCBI Taxonomy" id="2100725"/>
    <lineage>
        <taxon>Bacteria</taxon>
        <taxon>Pseudomonadati</taxon>
        <taxon>Bacteroidota</taxon>
        <taxon>Flavobacteriia</taxon>
        <taxon>Flavobacteriales</taxon>
        <taxon>Crocinitomicaceae</taxon>
        <taxon>Brumimicrobium</taxon>
    </lineage>
</organism>
<dbReference type="OrthoDB" id="9802805at2"/>
<evidence type="ECO:0000313" key="8">
    <source>
        <dbReference type="EMBL" id="PWH86275.1"/>
    </source>
</evidence>
<comment type="cofactor">
    <cofactor evidence="1">
        <name>Mn(2+)</name>
        <dbReference type="ChEBI" id="CHEBI:29035"/>
    </cofactor>
</comment>
<evidence type="ECO:0000256" key="5">
    <source>
        <dbReference type="ARBA" id="ARBA00022842"/>
    </source>
</evidence>
<dbReference type="Proteomes" id="UP000245370">
    <property type="component" value="Unassembled WGS sequence"/>
</dbReference>
<keyword evidence="5" id="KW-0460">Magnesium</keyword>
<keyword evidence="6" id="KW-0464">Manganese</keyword>
<reference evidence="8 9" key="2">
    <citation type="submission" date="2018-05" db="EMBL/GenBank/DDBJ databases">
        <authorList>
            <person name="Lanie J.A."/>
            <person name="Ng W.-L."/>
            <person name="Kazmierczak K.M."/>
            <person name="Andrzejewski T.M."/>
            <person name="Davidsen T.M."/>
            <person name="Wayne K.J."/>
            <person name="Tettelin H."/>
            <person name="Glass J.I."/>
            <person name="Rusch D."/>
            <person name="Podicherti R."/>
            <person name="Tsui H.-C.T."/>
            <person name="Winkler M.E."/>
        </authorList>
    </citation>
    <scope>NUCLEOTIDE SEQUENCE [LARGE SCALE GENOMIC DNA]</scope>
    <source>
        <strain evidence="8 9">C305</strain>
    </source>
</reference>
<dbReference type="PROSITE" id="PS51462">
    <property type="entry name" value="NUDIX"/>
    <property type="match status" value="1"/>
</dbReference>
<dbReference type="SUPFAM" id="SSF55811">
    <property type="entry name" value="Nudix"/>
    <property type="match status" value="1"/>
</dbReference>
<name>A0A2U2XEQ9_9FLAO</name>
<feature type="domain" description="Nudix hydrolase" evidence="7">
    <location>
        <begin position="43"/>
        <end position="178"/>
    </location>
</feature>
<dbReference type="GO" id="GO:0010945">
    <property type="term" value="F:coenzyme A diphosphatase activity"/>
    <property type="evidence" value="ECO:0007669"/>
    <property type="project" value="InterPro"/>
</dbReference>
<comment type="cofactor">
    <cofactor evidence="2">
        <name>Mg(2+)</name>
        <dbReference type="ChEBI" id="CHEBI:18420"/>
    </cofactor>
</comment>
<protein>
    <submittedName>
        <fullName evidence="8">Coenzyme A pyrophosphatase</fullName>
    </submittedName>
</protein>
<reference evidence="8 9" key="1">
    <citation type="submission" date="2018-05" db="EMBL/GenBank/DDBJ databases">
        <title>Brumimicrobium oceani sp. nov., isolated from coastal sediment.</title>
        <authorList>
            <person name="Kou Y."/>
        </authorList>
    </citation>
    <scope>NUCLEOTIDE SEQUENCE [LARGE SCALE GENOMIC DNA]</scope>
    <source>
        <strain evidence="8 9">C305</strain>
    </source>
</reference>
<evidence type="ECO:0000256" key="3">
    <source>
        <dbReference type="ARBA" id="ARBA00022723"/>
    </source>
</evidence>
<dbReference type="CDD" id="cd03426">
    <property type="entry name" value="NUDIX_CoAse_Nudt7"/>
    <property type="match status" value="1"/>
</dbReference>
<dbReference type="AlphaFoldDB" id="A0A2U2XEQ9"/>
<evidence type="ECO:0000313" key="9">
    <source>
        <dbReference type="Proteomes" id="UP000245370"/>
    </source>
</evidence>
<keyword evidence="4" id="KW-0378">Hydrolase</keyword>
<dbReference type="InterPro" id="IPR045121">
    <property type="entry name" value="CoAse"/>
</dbReference>